<feature type="compositionally biased region" description="Polar residues" evidence="1">
    <location>
        <begin position="132"/>
        <end position="162"/>
    </location>
</feature>
<feature type="signal peptide" evidence="2">
    <location>
        <begin position="1"/>
        <end position="15"/>
    </location>
</feature>
<gene>
    <name evidence="3" type="ORF">KP79_PYT24223</name>
</gene>
<reference evidence="3 4" key="1">
    <citation type="journal article" date="2017" name="Nat. Ecol. Evol.">
        <title>Scallop genome provides insights into evolution of bilaterian karyotype and development.</title>
        <authorList>
            <person name="Wang S."/>
            <person name="Zhang J."/>
            <person name="Jiao W."/>
            <person name="Li J."/>
            <person name="Xun X."/>
            <person name="Sun Y."/>
            <person name="Guo X."/>
            <person name="Huan P."/>
            <person name="Dong B."/>
            <person name="Zhang L."/>
            <person name="Hu X."/>
            <person name="Sun X."/>
            <person name="Wang J."/>
            <person name="Zhao C."/>
            <person name="Wang Y."/>
            <person name="Wang D."/>
            <person name="Huang X."/>
            <person name="Wang R."/>
            <person name="Lv J."/>
            <person name="Li Y."/>
            <person name="Zhang Z."/>
            <person name="Liu B."/>
            <person name="Lu W."/>
            <person name="Hui Y."/>
            <person name="Liang J."/>
            <person name="Zhou Z."/>
            <person name="Hou R."/>
            <person name="Li X."/>
            <person name="Liu Y."/>
            <person name="Li H."/>
            <person name="Ning X."/>
            <person name="Lin Y."/>
            <person name="Zhao L."/>
            <person name="Xing Q."/>
            <person name="Dou J."/>
            <person name="Li Y."/>
            <person name="Mao J."/>
            <person name="Guo H."/>
            <person name="Dou H."/>
            <person name="Li T."/>
            <person name="Mu C."/>
            <person name="Jiang W."/>
            <person name="Fu Q."/>
            <person name="Fu X."/>
            <person name="Miao Y."/>
            <person name="Liu J."/>
            <person name="Yu Q."/>
            <person name="Li R."/>
            <person name="Liao H."/>
            <person name="Li X."/>
            <person name="Kong Y."/>
            <person name="Jiang Z."/>
            <person name="Chourrout D."/>
            <person name="Li R."/>
            <person name="Bao Z."/>
        </authorList>
    </citation>
    <scope>NUCLEOTIDE SEQUENCE [LARGE SCALE GENOMIC DNA]</scope>
    <source>
        <strain evidence="3 4">PY_sf001</strain>
    </source>
</reference>
<keyword evidence="4" id="KW-1185">Reference proteome</keyword>
<dbReference type="Proteomes" id="UP000242188">
    <property type="component" value="Unassembled WGS sequence"/>
</dbReference>
<evidence type="ECO:0000256" key="2">
    <source>
        <dbReference type="SAM" id="SignalP"/>
    </source>
</evidence>
<dbReference type="EMBL" id="NEDP02005283">
    <property type="protein sequence ID" value="OWF42417.1"/>
    <property type="molecule type" value="Genomic_DNA"/>
</dbReference>
<feature type="region of interest" description="Disordered" evidence="1">
    <location>
        <begin position="127"/>
        <end position="162"/>
    </location>
</feature>
<proteinExistence type="predicted"/>
<feature type="chain" id="PRO_5012374493" description="ShKT domain-containing protein" evidence="2">
    <location>
        <begin position="16"/>
        <end position="310"/>
    </location>
</feature>
<protein>
    <recommendedName>
        <fullName evidence="5">ShKT domain-containing protein</fullName>
    </recommendedName>
</protein>
<evidence type="ECO:0000313" key="3">
    <source>
        <dbReference type="EMBL" id="OWF42417.1"/>
    </source>
</evidence>
<dbReference type="OrthoDB" id="6058054at2759"/>
<organism evidence="3 4">
    <name type="scientific">Mizuhopecten yessoensis</name>
    <name type="common">Japanese scallop</name>
    <name type="synonym">Patinopecten yessoensis</name>
    <dbReference type="NCBI Taxonomy" id="6573"/>
    <lineage>
        <taxon>Eukaryota</taxon>
        <taxon>Metazoa</taxon>
        <taxon>Spiralia</taxon>
        <taxon>Lophotrochozoa</taxon>
        <taxon>Mollusca</taxon>
        <taxon>Bivalvia</taxon>
        <taxon>Autobranchia</taxon>
        <taxon>Pteriomorphia</taxon>
        <taxon>Pectinida</taxon>
        <taxon>Pectinoidea</taxon>
        <taxon>Pectinidae</taxon>
        <taxon>Mizuhopecten</taxon>
    </lineage>
</organism>
<evidence type="ECO:0000313" key="4">
    <source>
        <dbReference type="Proteomes" id="UP000242188"/>
    </source>
</evidence>
<sequence>MLYLAVLLVIPTVTSYDRTYACFCNFGTRPLAIITGSYQYRGHYSPIHGFPSPDHDPSAKLNALQNPRFVKGLLPHLLPGRCLKRHLGYNEARAEIFPVSVLGQVGYIHSNKADEMYRTRCDASTGKPIPMTTPTSQTTPKSLHANPSTDRPNPMYTTNHSISKNESYLQRKDLTCFVQLCIDCHCKFGKLTQSMMGLVGKRTICLMCNFCSIDCNATEAGTITTAHVVPAAQILTTAPVPLPPVTTPTFGPAGLGGCADSVDSCAIHSRSICTAFPDWSRQNCVKYCEMCPSFGYPKPTTGHWLSFGNS</sequence>
<keyword evidence="2" id="KW-0732">Signal</keyword>
<dbReference type="AlphaFoldDB" id="A0A210Q113"/>
<accession>A0A210Q113</accession>
<name>A0A210Q113_MIZYE</name>
<comment type="caution">
    <text evidence="3">The sequence shown here is derived from an EMBL/GenBank/DDBJ whole genome shotgun (WGS) entry which is preliminary data.</text>
</comment>
<evidence type="ECO:0008006" key="5">
    <source>
        <dbReference type="Google" id="ProtNLM"/>
    </source>
</evidence>
<evidence type="ECO:0000256" key="1">
    <source>
        <dbReference type="SAM" id="MobiDB-lite"/>
    </source>
</evidence>